<evidence type="ECO:0000256" key="3">
    <source>
        <dbReference type="ARBA" id="ARBA00022553"/>
    </source>
</evidence>
<keyword evidence="3" id="KW-0597">Phosphoprotein</keyword>
<dbReference type="InterPro" id="IPR026590">
    <property type="entry name" value="Ssirtuin_cat_dom"/>
</dbReference>
<dbReference type="EC" id="2.3.1.286" evidence="2"/>
<keyword evidence="4" id="KW-0808">Transferase</keyword>
<dbReference type="GO" id="GO:0070403">
    <property type="term" value="F:NAD+ binding"/>
    <property type="evidence" value="ECO:0007669"/>
    <property type="project" value="InterPro"/>
</dbReference>
<keyword evidence="6 11" id="KW-0862">Zinc</keyword>
<name>A0A7S4NFL9_9EUKA</name>
<feature type="binding site" evidence="11">
    <location>
        <position position="134"/>
    </location>
    <ligand>
        <name>Zn(2+)</name>
        <dbReference type="ChEBI" id="CHEBI:29105"/>
    </ligand>
</feature>
<evidence type="ECO:0000256" key="8">
    <source>
        <dbReference type="ARBA" id="ARBA00038170"/>
    </source>
</evidence>
<feature type="binding site" evidence="11">
    <location>
        <position position="137"/>
    </location>
    <ligand>
        <name>Zn(2+)</name>
        <dbReference type="ChEBI" id="CHEBI:29105"/>
    </ligand>
</feature>
<sequence>MASTAHSDPEQIKERYDPPEVLEKKIDQLADLVRNSNHFVVFTGAGISTDAGIPDFRGPEGAWTLKAQGRMRTTKTVSTFKAIPTATHMAIKTLQDKEMCHYLISQNCDGLHRRSGIEPEKISELHGNSNIEYCEDCKHEYLRDFRCVRINRYVSRDSPTYQADCHFTGRRCVAPGKGKKVCNGRLLNSTIDFGQNLPEVPLAKADQHSRQADLHLVLGSSLTVSPANSFPKKTSKHGDLVICNLQNTHLDNRCTLRIYARCDTVMKGLMSRLAIPLPQWNLHRKVQVTVKKEESGMRLVCQGAERGTQGQMIPASIVRQARAVGLGKKKEKLVLTAENGMTMMSRDDEGFAVAMDFFGHYKESSFAFEVPGGELSFVISLWFNPKIENEWHFSVDSKDMTLLSPDQFEKRWA</sequence>
<dbReference type="InterPro" id="IPR003000">
    <property type="entry name" value="Sirtuin"/>
</dbReference>
<dbReference type="PANTHER" id="PTHR11085:SF1">
    <property type="entry name" value="NAD-DEPENDENT PROTEIN DEACETYLASE SIRTUIN-7"/>
    <property type="match status" value="1"/>
</dbReference>
<keyword evidence="7" id="KW-0520">NAD</keyword>
<evidence type="ECO:0000259" key="12">
    <source>
        <dbReference type="PROSITE" id="PS50305"/>
    </source>
</evidence>
<dbReference type="InterPro" id="IPR029035">
    <property type="entry name" value="DHS-like_NAD/FAD-binding_dom"/>
</dbReference>
<evidence type="ECO:0000256" key="7">
    <source>
        <dbReference type="ARBA" id="ARBA00023027"/>
    </source>
</evidence>
<dbReference type="AlphaFoldDB" id="A0A7S4NFL9"/>
<dbReference type="InterPro" id="IPR050134">
    <property type="entry name" value="NAD-dep_sirtuin_deacylases"/>
</dbReference>
<dbReference type="PROSITE" id="PS50305">
    <property type="entry name" value="SIRTUIN"/>
    <property type="match status" value="1"/>
</dbReference>
<comment type="similarity">
    <text evidence="8">Belongs to the sirtuin family. Class IV subfamily.</text>
</comment>
<evidence type="ECO:0000256" key="9">
    <source>
        <dbReference type="ARBA" id="ARBA00041832"/>
    </source>
</evidence>
<feature type="domain" description="Deacetylase sirtuin-type" evidence="12">
    <location>
        <begin position="19"/>
        <end position="276"/>
    </location>
</feature>
<organism evidence="13">
    <name type="scientific">Paramoeba aestuarina</name>
    <dbReference type="NCBI Taxonomy" id="180227"/>
    <lineage>
        <taxon>Eukaryota</taxon>
        <taxon>Amoebozoa</taxon>
        <taxon>Discosea</taxon>
        <taxon>Flabellinia</taxon>
        <taxon>Dactylopodida</taxon>
        <taxon>Paramoebidae</taxon>
        <taxon>Paramoeba</taxon>
    </lineage>
</organism>
<evidence type="ECO:0000256" key="5">
    <source>
        <dbReference type="ARBA" id="ARBA00022723"/>
    </source>
</evidence>
<dbReference type="GO" id="GO:0017136">
    <property type="term" value="F:histone deacetylase activity, NAD-dependent"/>
    <property type="evidence" value="ECO:0007669"/>
    <property type="project" value="TreeGrafter"/>
</dbReference>
<dbReference type="GO" id="GO:0005634">
    <property type="term" value="C:nucleus"/>
    <property type="evidence" value="ECO:0007669"/>
    <property type="project" value="TreeGrafter"/>
</dbReference>
<dbReference type="PANTHER" id="PTHR11085">
    <property type="entry name" value="NAD-DEPENDENT PROTEIN DEACYLASE SIRTUIN-5, MITOCHONDRIAL-RELATED"/>
    <property type="match status" value="1"/>
</dbReference>
<gene>
    <name evidence="13" type="ORF">NAES01612_LOCUS4416</name>
</gene>
<dbReference type="Gene3D" id="2.20.28.200">
    <property type="match status" value="1"/>
</dbReference>
<feature type="binding site" evidence="11">
    <location>
        <position position="172"/>
    </location>
    <ligand>
        <name>Zn(2+)</name>
        <dbReference type="ChEBI" id="CHEBI:29105"/>
    </ligand>
</feature>
<accession>A0A7S4NFL9</accession>
<dbReference type="GO" id="GO:0046872">
    <property type="term" value="F:metal ion binding"/>
    <property type="evidence" value="ECO:0007669"/>
    <property type="project" value="UniProtKB-KW"/>
</dbReference>
<evidence type="ECO:0000256" key="6">
    <source>
        <dbReference type="ARBA" id="ARBA00022833"/>
    </source>
</evidence>
<dbReference type="EMBL" id="HBKR01006707">
    <property type="protein sequence ID" value="CAE2285956.1"/>
    <property type="molecule type" value="Transcribed_RNA"/>
</dbReference>
<dbReference type="Gene3D" id="3.40.50.1220">
    <property type="entry name" value="TPP-binding domain"/>
    <property type="match status" value="1"/>
</dbReference>
<evidence type="ECO:0000256" key="1">
    <source>
        <dbReference type="ARBA" id="ARBA00001947"/>
    </source>
</evidence>
<comment type="cofactor">
    <cofactor evidence="1">
        <name>Zn(2+)</name>
        <dbReference type="ChEBI" id="CHEBI:29105"/>
    </cofactor>
</comment>
<dbReference type="SUPFAM" id="SSF52467">
    <property type="entry name" value="DHS-like NAD/FAD-binding domain"/>
    <property type="match status" value="1"/>
</dbReference>
<evidence type="ECO:0000256" key="10">
    <source>
        <dbReference type="ARBA" id="ARBA00043038"/>
    </source>
</evidence>
<dbReference type="Pfam" id="PF02146">
    <property type="entry name" value="SIR2"/>
    <property type="match status" value="1"/>
</dbReference>
<feature type="active site" description="Proton acceptor" evidence="11">
    <location>
        <position position="126"/>
    </location>
</feature>
<dbReference type="FunFam" id="3.40.50.1220:FF:000038">
    <property type="entry name" value="NAD-dependent protein deacetylase sirtuin-6 isoform X2"/>
    <property type="match status" value="1"/>
</dbReference>
<evidence type="ECO:0000256" key="4">
    <source>
        <dbReference type="ARBA" id="ARBA00022679"/>
    </source>
</evidence>
<proteinExistence type="inferred from homology"/>
<protein>
    <recommendedName>
        <fullName evidence="2">protein acetyllysine N-acetyltransferase</fullName>
        <ecNumber evidence="2">2.3.1.286</ecNumber>
    </recommendedName>
    <alternativeName>
        <fullName evidence="10">Regulatory protein SIR2 homolog 7</fullName>
    </alternativeName>
    <alternativeName>
        <fullName evidence="9">SIR2-like protein 7</fullName>
    </alternativeName>
</protein>
<reference evidence="13" key="1">
    <citation type="submission" date="2021-01" db="EMBL/GenBank/DDBJ databases">
        <authorList>
            <person name="Corre E."/>
            <person name="Pelletier E."/>
            <person name="Niang G."/>
            <person name="Scheremetjew M."/>
            <person name="Finn R."/>
            <person name="Kale V."/>
            <person name="Holt S."/>
            <person name="Cochrane G."/>
            <person name="Meng A."/>
            <person name="Brown T."/>
            <person name="Cohen L."/>
        </authorList>
    </citation>
    <scope>NUCLEOTIDE SEQUENCE</scope>
    <source>
        <strain evidence="13">SoJaBio B1-5/56/2</strain>
    </source>
</reference>
<evidence type="ECO:0000256" key="11">
    <source>
        <dbReference type="PROSITE-ProRule" id="PRU00236"/>
    </source>
</evidence>
<evidence type="ECO:0000256" key="2">
    <source>
        <dbReference type="ARBA" id="ARBA00012928"/>
    </source>
</evidence>
<keyword evidence="5 11" id="KW-0479">Metal-binding</keyword>
<evidence type="ECO:0000313" key="13">
    <source>
        <dbReference type="EMBL" id="CAE2285956.1"/>
    </source>
</evidence>
<feature type="binding site" evidence="11">
    <location>
        <position position="182"/>
    </location>
    <ligand>
        <name>Zn(2+)</name>
        <dbReference type="ChEBI" id="CHEBI:29105"/>
    </ligand>
</feature>